<name>A0ABU7C1H4_9TELE</name>
<comment type="caution">
    <text evidence="2">The sequence shown here is derived from an EMBL/GenBank/DDBJ whole genome shotgun (WGS) entry which is preliminary data.</text>
</comment>
<sequence>MRRLLDNKNLPGVYKNGHENTLYCQKCYYGNTIGDGFNYRTIIGLSMLIVMAHRGEALSREYVSSPKDFAYQIQASFESSQAEGRGRMAPDSDREKRFN</sequence>
<feature type="compositionally biased region" description="Basic and acidic residues" evidence="1">
    <location>
        <begin position="84"/>
        <end position="99"/>
    </location>
</feature>
<protein>
    <submittedName>
        <fullName evidence="2">Uncharacterized protein</fullName>
    </submittedName>
</protein>
<dbReference type="EMBL" id="JAHUTI010078720">
    <property type="protein sequence ID" value="MED6256772.1"/>
    <property type="molecule type" value="Genomic_DNA"/>
</dbReference>
<proteinExistence type="predicted"/>
<keyword evidence="3" id="KW-1185">Reference proteome</keyword>
<organism evidence="2 3">
    <name type="scientific">Ataeniobius toweri</name>
    <dbReference type="NCBI Taxonomy" id="208326"/>
    <lineage>
        <taxon>Eukaryota</taxon>
        <taxon>Metazoa</taxon>
        <taxon>Chordata</taxon>
        <taxon>Craniata</taxon>
        <taxon>Vertebrata</taxon>
        <taxon>Euteleostomi</taxon>
        <taxon>Actinopterygii</taxon>
        <taxon>Neopterygii</taxon>
        <taxon>Teleostei</taxon>
        <taxon>Neoteleostei</taxon>
        <taxon>Acanthomorphata</taxon>
        <taxon>Ovalentaria</taxon>
        <taxon>Atherinomorphae</taxon>
        <taxon>Cyprinodontiformes</taxon>
        <taxon>Goodeidae</taxon>
        <taxon>Ataeniobius</taxon>
    </lineage>
</organism>
<evidence type="ECO:0000313" key="3">
    <source>
        <dbReference type="Proteomes" id="UP001345963"/>
    </source>
</evidence>
<dbReference type="Proteomes" id="UP001345963">
    <property type="component" value="Unassembled WGS sequence"/>
</dbReference>
<feature type="region of interest" description="Disordered" evidence="1">
    <location>
        <begin position="79"/>
        <end position="99"/>
    </location>
</feature>
<evidence type="ECO:0000256" key="1">
    <source>
        <dbReference type="SAM" id="MobiDB-lite"/>
    </source>
</evidence>
<evidence type="ECO:0000313" key="2">
    <source>
        <dbReference type="EMBL" id="MED6256772.1"/>
    </source>
</evidence>
<reference evidence="2 3" key="1">
    <citation type="submission" date="2021-07" db="EMBL/GenBank/DDBJ databases">
        <authorList>
            <person name="Palmer J.M."/>
        </authorList>
    </citation>
    <scope>NUCLEOTIDE SEQUENCE [LARGE SCALE GENOMIC DNA]</scope>
    <source>
        <strain evidence="2 3">AT_MEX2019</strain>
        <tissue evidence="2">Muscle</tissue>
    </source>
</reference>
<gene>
    <name evidence="2" type="ORF">ATANTOWER_020278</name>
</gene>
<accession>A0ABU7C1H4</accession>